<organism evidence="1">
    <name type="scientific">Pithovirus LCPAC403</name>
    <dbReference type="NCBI Taxonomy" id="2506596"/>
    <lineage>
        <taxon>Viruses</taxon>
        <taxon>Pithoviruses</taxon>
    </lineage>
</organism>
<dbReference type="EMBL" id="MK500592">
    <property type="protein sequence ID" value="QBK93235.1"/>
    <property type="molecule type" value="Genomic_DNA"/>
</dbReference>
<gene>
    <name evidence="1" type="ORF">LCPAC403_03690</name>
</gene>
<name>A0A481ZCN7_9VIRU</name>
<protein>
    <submittedName>
        <fullName evidence="1">Uncharacterized protein</fullName>
    </submittedName>
</protein>
<reference evidence="1" key="1">
    <citation type="journal article" date="2019" name="MBio">
        <title>Virus Genomes from Deep Sea Sediments Expand the Ocean Megavirome and Support Independent Origins of Viral Gigantism.</title>
        <authorList>
            <person name="Backstrom D."/>
            <person name="Yutin N."/>
            <person name="Jorgensen S.L."/>
            <person name="Dharamshi J."/>
            <person name="Homa F."/>
            <person name="Zaremba-Niedwiedzka K."/>
            <person name="Spang A."/>
            <person name="Wolf Y.I."/>
            <person name="Koonin E.V."/>
            <person name="Ettema T.J."/>
        </authorList>
    </citation>
    <scope>NUCLEOTIDE SEQUENCE</scope>
</reference>
<evidence type="ECO:0000313" key="1">
    <source>
        <dbReference type="EMBL" id="QBK93235.1"/>
    </source>
</evidence>
<sequence length="148" mass="17095">MLPIVFPDYVHNIETAKEYVANDYEPGPDKYIVWNEIPKAGRYIAFNQEYNNLQVTAMTREFSVVAHVVSEINGLDLNNDFGLAQRASDMSQRNLFDEGTGEENVIIQSSPEQDRMNRRLARLIDPMLYVITYCLMSSKNLRSIDIWL</sequence>
<proteinExistence type="predicted"/>
<accession>A0A481ZCN7</accession>